<dbReference type="GeneID" id="25417248"/>
<proteinExistence type="predicted"/>
<keyword evidence="2" id="KW-1185">Reference proteome</keyword>
<dbReference type="RefSeq" id="XP_013425275.1">
    <property type="nucleotide sequence ID" value="XM_013569821.1"/>
</dbReference>
<dbReference type="EMBL" id="KL584715">
    <property type="protein sequence ID" value="KEQ70856.1"/>
    <property type="molecule type" value="Genomic_DNA"/>
</dbReference>
<organism evidence="1 2">
    <name type="scientific">Aureobasidium namibiae CBS 147.97</name>
    <dbReference type="NCBI Taxonomy" id="1043004"/>
    <lineage>
        <taxon>Eukaryota</taxon>
        <taxon>Fungi</taxon>
        <taxon>Dikarya</taxon>
        <taxon>Ascomycota</taxon>
        <taxon>Pezizomycotina</taxon>
        <taxon>Dothideomycetes</taxon>
        <taxon>Dothideomycetidae</taxon>
        <taxon>Dothideales</taxon>
        <taxon>Saccotheciaceae</taxon>
        <taxon>Aureobasidium</taxon>
    </lineage>
</organism>
<dbReference type="HOGENOM" id="CLU_020986_0_0_1"/>
<evidence type="ECO:0000313" key="2">
    <source>
        <dbReference type="Proteomes" id="UP000027730"/>
    </source>
</evidence>
<dbReference type="Proteomes" id="UP000027730">
    <property type="component" value="Unassembled WGS sequence"/>
</dbReference>
<protein>
    <submittedName>
        <fullName evidence="1">Uncharacterized protein</fullName>
    </submittedName>
</protein>
<reference evidence="1 2" key="1">
    <citation type="journal article" date="2014" name="BMC Genomics">
        <title>Genome sequencing of four Aureobasidium pullulans varieties: biotechnological potential, stress tolerance, and description of new species.</title>
        <authorList>
            <person name="Gostin Ar C."/>
            <person name="Ohm R.A."/>
            <person name="Kogej T."/>
            <person name="Sonjak S."/>
            <person name="Turk M."/>
            <person name="Zajc J."/>
            <person name="Zalar P."/>
            <person name="Grube M."/>
            <person name="Sun H."/>
            <person name="Han J."/>
            <person name="Sharma A."/>
            <person name="Chiniquy J."/>
            <person name="Ngan C.Y."/>
            <person name="Lipzen A."/>
            <person name="Barry K."/>
            <person name="Grigoriev I.V."/>
            <person name="Gunde-Cimerman N."/>
        </authorList>
    </citation>
    <scope>NUCLEOTIDE SEQUENCE [LARGE SCALE GENOMIC DNA]</scope>
    <source>
        <strain evidence="1 2">CBS 147.97</strain>
    </source>
</reference>
<evidence type="ECO:0000313" key="1">
    <source>
        <dbReference type="EMBL" id="KEQ70856.1"/>
    </source>
</evidence>
<name>A0A074X8A1_9PEZI</name>
<gene>
    <name evidence="1" type="ORF">M436DRAFT_83838</name>
</gene>
<accession>A0A074X8A1</accession>
<sequence length="428" mass="47054">MSPLLTSRLCEVSAFHDFKIGQAISPFVTGHDGPTMIKGRLWSLPTGVYTARQVVESCAPLLETVLHNLGPDPEGQPTARHMLIDNLASNLALGTRESSLVIPLKDASRKEFAAQAVKIGEALVSVARETENVSFDPKYAIRSPCEGHLLKPEVAYLMFGPRSLAHLMQIHNEYPHQMILLRDALLPFENFDDVVIPIQADTAKGRLGMRFTETSRMVFIAELMTKQTTQASVVNFAQSVLCTENSYEFQYRYGLILPAPVVESSSEATFEYKFKDYYSAPPFEVAAAEQTLDKGQVPVSIIDDQEHGLERYSLSLVPGSHDSSHQLRLLLEYKDGHTSATDVGQMSRGHRFSYQVSAMMNEAAVMSFGSPAYVHTAKEVLTKCGGDDLVTAPDGGIHLIQATSQAEILALLGTIYPTTSLYSKQVLP</sequence>
<dbReference type="AlphaFoldDB" id="A0A074X8A1"/>
<dbReference type="OrthoDB" id="3590765at2759"/>